<dbReference type="NCBIfam" id="NF038324">
    <property type="entry name" value="DrmB_fam"/>
    <property type="match status" value="1"/>
</dbReference>
<dbReference type="Proteomes" id="UP000238836">
    <property type="component" value="Unassembled WGS sequence"/>
</dbReference>
<evidence type="ECO:0000259" key="1">
    <source>
        <dbReference type="Pfam" id="PF09369"/>
    </source>
</evidence>
<protein>
    <submittedName>
        <fullName evidence="2">Uncharacterized protein DUF1998</fullName>
    </submittedName>
</protein>
<accession>A0ABX5ERS1</accession>
<dbReference type="Pfam" id="PF09369">
    <property type="entry name" value="MZB"/>
    <property type="match status" value="1"/>
</dbReference>
<comment type="caution">
    <text evidence="2">The sequence shown here is derived from an EMBL/GenBank/DDBJ whole genome shotgun (WGS) entry which is preliminary data.</text>
</comment>
<feature type="domain" description="MrfA-like Zn-binding" evidence="1">
    <location>
        <begin position="476"/>
        <end position="577"/>
    </location>
</feature>
<organism evidence="2 3">
    <name type="scientific">Laceyella sediminis</name>
    <dbReference type="NCBI Taxonomy" id="573074"/>
    <lineage>
        <taxon>Bacteria</taxon>
        <taxon>Bacillati</taxon>
        <taxon>Bacillota</taxon>
        <taxon>Bacilli</taxon>
        <taxon>Bacillales</taxon>
        <taxon>Thermoactinomycetaceae</taxon>
        <taxon>Laceyella</taxon>
    </lineage>
</organism>
<name>A0ABX5ERS1_9BACL</name>
<gene>
    <name evidence="2" type="ORF">CLV36_103173</name>
</gene>
<evidence type="ECO:0000313" key="3">
    <source>
        <dbReference type="Proteomes" id="UP000238836"/>
    </source>
</evidence>
<keyword evidence="3" id="KW-1185">Reference proteome</keyword>
<sequence length="616" mass="70082">MNKIRQSQLISPWGIGQIVNFPNDVSLMVCGLDAWERTYQYAEDLEEFKIREERLEKQLGVSHFRLPPDYRERKRDVQNSNLSIPFVNFPLWEYCPRCGWMTKRSLVGYEQSFCIGYEFSKGLSCDQLKKRPRLIPVRFITLCRNGHIEDFPFEEWVHRGEKCKKGRSQLRLIAGKSSSLAGIEISCICGLKNTMAGAFSEGSLDNLKKCSGNRPWLGEVEDKAKGCGESLTVVQRGASNVYFPIVKSAIFLPDYGEVDTKTVEAFEDVWKRYRPTIEGSSKEALKILVQVFSEQYNVNEDTLLNLIFKRLDEVKDRKAVEKNGPSKNLDVEIRMPEYQAILTETGADDQDLYVKKIDAKEFDPEVSRYFKQVSLVHKLKETRVLLGFTRLEPPDNNNVVSRKYELTKKPVDWLPAIQVRGEGIFIDFDKEQLEKWVSNDSVKKRIKKLESNLKKKKRYHGGDFELNPKFVLLHTFAHLLINQLSYECGYGSSSLRERIYCSQDGSDDTMSGILIYTASNDSEGSMGGLVRQGLQGRLENIVFSAIQNARWCSADPICIQSNGQGPDSCNLAACHNCALLPETSCEFGNRILDRALIVGTDDDESVGFFSSLVCIQ</sequence>
<dbReference type="InterPro" id="IPR047721">
    <property type="entry name" value="DrmB"/>
</dbReference>
<evidence type="ECO:0000313" key="2">
    <source>
        <dbReference type="EMBL" id="PRZ15947.1"/>
    </source>
</evidence>
<proteinExistence type="predicted"/>
<reference evidence="2 3" key="1">
    <citation type="submission" date="2018-03" db="EMBL/GenBank/DDBJ databases">
        <title>Genomic Encyclopedia of Archaeal and Bacterial Type Strains, Phase II (KMG-II): from individual species to whole genera.</title>
        <authorList>
            <person name="Goeker M."/>
        </authorList>
    </citation>
    <scope>NUCLEOTIDE SEQUENCE [LARGE SCALE GENOMIC DNA]</scope>
    <source>
        <strain evidence="2 3">RHA1</strain>
    </source>
</reference>
<dbReference type="RefSeq" id="WP_106341987.1">
    <property type="nucleotide sequence ID" value="NZ_PVTZ01000003.1"/>
</dbReference>
<dbReference type="InterPro" id="IPR018973">
    <property type="entry name" value="MZB"/>
</dbReference>
<dbReference type="EMBL" id="PVTZ01000003">
    <property type="protein sequence ID" value="PRZ15947.1"/>
    <property type="molecule type" value="Genomic_DNA"/>
</dbReference>